<evidence type="ECO:0000313" key="2">
    <source>
        <dbReference type="Proteomes" id="UP000275408"/>
    </source>
</evidence>
<dbReference type="Proteomes" id="UP000275408">
    <property type="component" value="Unassembled WGS sequence"/>
</dbReference>
<keyword evidence="2" id="KW-1185">Reference proteome</keyword>
<dbReference type="EMBL" id="RCHS01003461">
    <property type="protein sequence ID" value="RMX41690.1"/>
    <property type="molecule type" value="Genomic_DNA"/>
</dbReference>
<organism evidence="1 2">
    <name type="scientific">Pocillopora damicornis</name>
    <name type="common">Cauliflower coral</name>
    <name type="synonym">Millepora damicornis</name>
    <dbReference type="NCBI Taxonomy" id="46731"/>
    <lineage>
        <taxon>Eukaryota</taxon>
        <taxon>Metazoa</taxon>
        <taxon>Cnidaria</taxon>
        <taxon>Anthozoa</taxon>
        <taxon>Hexacorallia</taxon>
        <taxon>Scleractinia</taxon>
        <taxon>Astrocoeniina</taxon>
        <taxon>Pocilloporidae</taxon>
        <taxon>Pocillopora</taxon>
    </lineage>
</organism>
<protein>
    <submittedName>
        <fullName evidence="1">Uncharacterized protein</fullName>
    </submittedName>
</protein>
<comment type="caution">
    <text evidence="1">The sequence shown here is derived from an EMBL/GenBank/DDBJ whole genome shotgun (WGS) entry which is preliminary data.</text>
</comment>
<gene>
    <name evidence="1" type="ORF">pdam_00015843</name>
</gene>
<evidence type="ECO:0000313" key="1">
    <source>
        <dbReference type="EMBL" id="RMX41690.1"/>
    </source>
</evidence>
<reference evidence="1 2" key="1">
    <citation type="journal article" date="2018" name="Sci. Rep.">
        <title>Comparative analysis of the Pocillopora damicornis genome highlights role of immune system in coral evolution.</title>
        <authorList>
            <person name="Cunning R."/>
            <person name="Bay R.A."/>
            <person name="Gillette P."/>
            <person name="Baker A.C."/>
            <person name="Traylor-Knowles N."/>
        </authorList>
    </citation>
    <scope>NUCLEOTIDE SEQUENCE [LARGE SCALE GENOMIC DNA]</scope>
    <source>
        <strain evidence="1">RSMAS</strain>
        <tissue evidence="1">Whole animal</tissue>
    </source>
</reference>
<sequence length="179" mass="20317">MSEFLTGNRLSAAPMAECDTNIPRREDDIQEVLRSLRARITDYFEACHPTHRPDFEYKLKEIGDWVRKQKESEKEKSRQIYIENMGKVIVASVDTLGKFGSRSTHAAYKGVLEFKSSLTVLKGEPHGPVFKVLCCILSAALTVNKPNEPSVVAKLAEVVHSELTLFNRKYQDQKYNGLK</sequence>
<name>A0A3M6TJY0_POCDA</name>
<proteinExistence type="predicted"/>
<accession>A0A3M6TJY0</accession>
<dbReference type="AlphaFoldDB" id="A0A3M6TJY0"/>